<dbReference type="OrthoDB" id="4540879at2"/>
<comment type="caution">
    <text evidence="7">The sequence shown here is derived from an EMBL/GenBank/DDBJ whole genome shotgun (WGS) entry which is preliminary data.</text>
</comment>
<keyword evidence="1" id="KW-0678">Repressor</keyword>
<evidence type="ECO:0000313" key="7">
    <source>
        <dbReference type="EMBL" id="PZG04943.1"/>
    </source>
</evidence>
<dbReference type="EMBL" id="POUD01000368">
    <property type="protein sequence ID" value="PZG04943.1"/>
    <property type="molecule type" value="Genomic_DNA"/>
</dbReference>
<dbReference type="GO" id="GO:0046677">
    <property type="term" value="P:response to antibiotic"/>
    <property type="evidence" value="ECO:0007669"/>
    <property type="project" value="InterPro"/>
</dbReference>
<dbReference type="AlphaFoldDB" id="A0A2W2D2E3"/>
<dbReference type="GO" id="GO:0003700">
    <property type="term" value="F:DNA-binding transcription factor activity"/>
    <property type="evidence" value="ECO:0007669"/>
    <property type="project" value="TreeGrafter"/>
</dbReference>
<dbReference type="Gene3D" id="1.10.10.60">
    <property type="entry name" value="Homeodomain-like"/>
    <property type="match status" value="1"/>
</dbReference>
<dbReference type="GO" id="GO:0045892">
    <property type="term" value="P:negative regulation of DNA-templated transcription"/>
    <property type="evidence" value="ECO:0007669"/>
    <property type="project" value="InterPro"/>
</dbReference>
<keyword evidence="2" id="KW-0805">Transcription regulation</keyword>
<dbReference type="GO" id="GO:0000976">
    <property type="term" value="F:transcription cis-regulatory region binding"/>
    <property type="evidence" value="ECO:0007669"/>
    <property type="project" value="TreeGrafter"/>
</dbReference>
<dbReference type="InterPro" id="IPR036271">
    <property type="entry name" value="Tet_transcr_reg_TetR-rel_C_sf"/>
</dbReference>
<sequence>MARDTVVRAALELLDETGLDGLSMRRLAARLGVQNPALYWHFRDKQELLDEMARELLGPDMGGPRAGETWRGWLTRRAHRYRRTLLSHRDGARLVSGADPGLDVARAFERELATLVELGFTPAQGLHAIGAISHYTLGFVLNEQARRERAAGGDDPAAVYAREFPLTVAAVRQGGAPTSDDAFAYGLRLILDGVAARAPSAPEDQPEDQA</sequence>
<dbReference type="PANTHER" id="PTHR30055">
    <property type="entry name" value="HTH-TYPE TRANSCRIPTIONAL REGULATOR RUTR"/>
    <property type="match status" value="1"/>
</dbReference>
<dbReference type="Proteomes" id="UP000249304">
    <property type="component" value="Unassembled WGS sequence"/>
</dbReference>
<dbReference type="SUPFAM" id="SSF48498">
    <property type="entry name" value="Tetracyclin repressor-like, C-terminal domain"/>
    <property type="match status" value="1"/>
</dbReference>
<dbReference type="Pfam" id="PF02909">
    <property type="entry name" value="TetR_C_1"/>
    <property type="match status" value="1"/>
</dbReference>
<dbReference type="InterPro" id="IPR050109">
    <property type="entry name" value="HTH-type_TetR-like_transc_reg"/>
</dbReference>
<accession>A0A2W2D2E3</accession>
<feature type="DNA-binding region" description="H-T-H motif" evidence="5">
    <location>
        <begin position="23"/>
        <end position="42"/>
    </location>
</feature>
<evidence type="ECO:0000259" key="6">
    <source>
        <dbReference type="PROSITE" id="PS50977"/>
    </source>
</evidence>
<organism evidence="7 8">
    <name type="scientific">Nonomuraea aridisoli</name>
    <dbReference type="NCBI Taxonomy" id="2070368"/>
    <lineage>
        <taxon>Bacteria</taxon>
        <taxon>Bacillati</taxon>
        <taxon>Actinomycetota</taxon>
        <taxon>Actinomycetes</taxon>
        <taxon>Streptosporangiales</taxon>
        <taxon>Streptosporangiaceae</taxon>
        <taxon>Nonomuraea</taxon>
    </lineage>
</organism>
<dbReference type="Gene3D" id="1.10.357.10">
    <property type="entry name" value="Tetracycline Repressor, domain 2"/>
    <property type="match status" value="1"/>
</dbReference>
<reference evidence="7 8" key="1">
    <citation type="submission" date="2018-01" db="EMBL/GenBank/DDBJ databases">
        <title>Draft genome sequence of Nonomuraea sp. KC333.</title>
        <authorList>
            <person name="Sahin N."/>
            <person name="Saygin H."/>
            <person name="Ay H."/>
        </authorList>
    </citation>
    <scope>NUCLEOTIDE SEQUENCE [LARGE SCALE GENOMIC DNA]</scope>
    <source>
        <strain evidence="7 8">KC333</strain>
    </source>
</reference>
<keyword evidence="3 5" id="KW-0238">DNA-binding</keyword>
<dbReference type="Pfam" id="PF00440">
    <property type="entry name" value="TetR_N"/>
    <property type="match status" value="1"/>
</dbReference>
<keyword evidence="4" id="KW-0804">Transcription</keyword>
<evidence type="ECO:0000256" key="2">
    <source>
        <dbReference type="ARBA" id="ARBA00023015"/>
    </source>
</evidence>
<dbReference type="InterPro" id="IPR009057">
    <property type="entry name" value="Homeodomain-like_sf"/>
</dbReference>
<gene>
    <name evidence="7" type="ORF">C1J01_44015</name>
</gene>
<dbReference type="InterPro" id="IPR023772">
    <property type="entry name" value="DNA-bd_HTH_TetR-type_CS"/>
</dbReference>
<dbReference type="PRINTS" id="PR00400">
    <property type="entry name" value="TETREPRESSOR"/>
</dbReference>
<dbReference type="InterPro" id="IPR001647">
    <property type="entry name" value="HTH_TetR"/>
</dbReference>
<dbReference type="PANTHER" id="PTHR30055:SF151">
    <property type="entry name" value="TRANSCRIPTIONAL REGULATORY PROTEIN"/>
    <property type="match status" value="1"/>
</dbReference>
<feature type="domain" description="HTH tetR-type" evidence="6">
    <location>
        <begin position="1"/>
        <end position="60"/>
    </location>
</feature>
<dbReference type="InterPro" id="IPR004111">
    <property type="entry name" value="Repressor_TetR_C"/>
</dbReference>
<dbReference type="PROSITE" id="PS01081">
    <property type="entry name" value="HTH_TETR_1"/>
    <property type="match status" value="1"/>
</dbReference>
<evidence type="ECO:0000313" key="8">
    <source>
        <dbReference type="Proteomes" id="UP000249304"/>
    </source>
</evidence>
<protein>
    <submittedName>
        <fullName evidence="7">TetR family transcriptional regulator</fullName>
    </submittedName>
</protein>
<name>A0A2W2D2E3_9ACTN</name>
<evidence type="ECO:0000256" key="4">
    <source>
        <dbReference type="ARBA" id="ARBA00023163"/>
    </source>
</evidence>
<dbReference type="SUPFAM" id="SSF46689">
    <property type="entry name" value="Homeodomain-like"/>
    <property type="match status" value="1"/>
</dbReference>
<keyword evidence="8" id="KW-1185">Reference proteome</keyword>
<evidence type="ECO:0000256" key="1">
    <source>
        <dbReference type="ARBA" id="ARBA00022491"/>
    </source>
</evidence>
<evidence type="ECO:0000256" key="3">
    <source>
        <dbReference type="ARBA" id="ARBA00023125"/>
    </source>
</evidence>
<dbReference type="InterPro" id="IPR003012">
    <property type="entry name" value="Tet_transcr_reg_TetR"/>
</dbReference>
<evidence type="ECO:0000256" key="5">
    <source>
        <dbReference type="PROSITE-ProRule" id="PRU00335"/>
    </source>
</evidence>
<proteinExistence type="predicted"/>
<dbReference type="PROSITE" id="PS50977">
    <property type="entry name" value="HTH_TETR_2"/>
    <property type="match status" value="1"/>
</dbReference>
<dbReference type="PRINTS" id="PR00455">
    <property type="entry name" value="HTHTETR"/>
</dbReference>